<dbReference type="AlphaFoldDB" id="A0A7I7NJ66"/>
<dbReference type="KEGG" id="mlj:MLAC_16230"/>
<keyword evidence="2" id="KW-1185">Reference proteome</keyword>
<proteinExistence type="predicted"/>
<organism evidence="1 2">
    <name type="scientific">Mycobacterium lacus</name>
    <dbReference type="NCBI Taxonomy" id="169765"/>
    <lineage>
        <taxon>Bacteria</taxon>
        <taxon>Bacillati</taxon>
        <taxon>Actinomycetota</taxon>
        <taxon>Actinomycetes</taxon>
        <taxon>Mycobacteriales</taxon>
        <taxon>Mycobacteriaceae</taxon>
        <taxon>Mycobacterium</taxon>
    </lineage>
</organism>
<evidence type="ECO:0000313" key="2">
    <source>
        <dbReference type="Proteomes" id="UP000466396"/>
    </source>
</evidence>
<accession>A0A7I7NJ66</accession>
<dbReference type="Proteomes" id="UP000466396">
    <property type="component" value="Chromosome"/>
</dbReference>
<reference evidence="1 2" key="1">
    <citation type="journal article" date="2019" name="Emerg. Microbes Infect.">
        <title>Comprehensive subspecies identification of 175 nontuberculous mycobacteria species based on 7547 genomic profiles.</title>
        <authorList>
            <person name="Matsumoto Y."/>
            <person name="Kinjo T."/>
            <person name="Motooka D."/>
            <person name="Nabeya D."/>
            <person name="Jung N."/>
            <person name="Uechi K."/>
            <person name="Horii T."/>
            <person name="Iida T."/>
            <person name="Fujita J."/>
            <person name="Nakamura S."/>
        </authorList>
    </citation>
    <scope>NUCLEOTIDE SEQUENCE [LARGE SCALE GENOMIC DNA]</scope>
    <source>
        <strain evidence="1 2">JCM 15657</strain>
    </source>
</reference>
<dbReference type="EMBL" id="AP022581">
    <property type="protein sequence ID" value="BBX96329.1"/>
    <property type="molecule type" value="Genomic_DNA"/>
</dbReference>
<evidence type="ECO:0000313" key="1">
    <source>
        <dbReference type="EMBL" id="BBX96329.1"/>
    </source>
</evidence>
<protein>
    <submittedName>
        <fullName evidence="1">Uncharacterized protein</fullName>
    </submittedName>
</protein>
<name>A0A7I7NJ66_9MYCO</name>
<sequence length="69" mass="7205">MTFDPGSITKPARGATIVKRVFGVNWPRNCNHTTANTAAATTKNTAAAVLYGGIRGGFSFAGMVMTATR</sequence>
<gene>
    <name evidence="1" type="ORF">MLAC_16230</name>
</gene>